<comment type="caution">
    <text evidence="3">The sequence shown here is derived from an EMBL/GenBank/DDBJ whole genome shotgun (WGS) entry which is preliminary data.</text>
</comment>
<dbReference type="PROSITE" id="PS51257">
    <property type="entry name" value="PROKAR_LIPOPROTEIN"/>
    <property type="match status" value="1"/>
</dbReference>
<dbReference type="AlphaFoldDB" id="A0AA35UX76"/>
<feature type="signal peptide" evidence="2">
    <location>
        <begin position="1"/>
        <end position="21"/>
    </location>
</feature>
<evidence type="ECO:0000313" key="4">
    <source>
        <dbReference type="Proteomes" id="UP001176960"/>
    </source>
</evidence>
<sequence>MKRFMKCSVATVLLMGGCSSAQKTFPRVDDAFENDMDVGHSSFDLEHPGQAVSEYEAAYKRALLRDDVSALHDAGFNLAVARLTLGRPDEALETVSRTRADLALRGVDVSSLVDLSVVEAAAQYRAGHYEDALRQAAAVADRSGVEPGLRERAAFLAGLSADTLGRPDVVARSLGVISGDPRAPVHEQADHKELASRLDLSNGQTEAAWNEAAGAADLRRGMLDYRGMTRALRLAARAAHAAGRTDLEAEFTTRAAQSEAQMPQVKAVSRDAPSDLPAR</sequence>
<name>A0AA35UX76_9PROT</name>
<keyword evidence="4" id="KW-1185">Reference proteome</keyword>
<dbReference type="InterPro" id="IPR011990">
    <property type="entry name" value="TPR-like_helical_dom_sf"/>
</dbReference>
<organism evidence="3 4">
    <name type="scientific">Brytella acorum</name>
    <dbReference type="NCBI Taxonomy" id="2959299"/>
    <lineage>
        <taxon>Bacteria</taxon>
        <taxon>Pseudomonadati</taxon>
        <taxon>Pseudomonadota</taxon>
        <taxon>Alphaproteobacteria</taxon>
        <taxon>Acetobacterales</taxon>
        <taxon>Acetobacteraceae</taxon>
        <taxon>Brytella</taxon>
    </lineage>
</organism>
<feature type="region of interest" description="Disordered" evidence="1">
    <location>
        <begin position="252"/>
        <end position="279"/>
    </location>
</feature>
<reference evidence="3" key="1">
    <citation type="submission" date="2023-03" db="EMBL/GenBank/DDBJ databases">
        <authorList>
            <person name="Cleenwerck I."/>
        </authorList>
    </citation>
    <scope>NUCLEOTIDE SEQUENCE</scope>
    <source>
        <strain evidence="3">LMG 32879</strain>
    </source>
</reference>
<keyword evidence="2" id="KW-0732">Signal</keyword>
<evidence type="ECO:0000256" key="2">
    <source>
        <dbReference type="SAM" id="SignalP"/>
    </source>
</evidence>
<feature type="chain" id="PRO_5041277847" description="Tetratricopeptide repeat protein" evidence="2">
    <location>
        <begin position="22"/>
        <end position="279"/>
    </location>
</feature>
<proteinExistence type="predicted"/>
<gene>
    <name evidence="3" type="ORF">LMG32879_001984</name>
</gene>
<dbReference type="SUPFAM" id="SSF48452">
    <property type="entry name" value="TPR-like"/>
    <property type="match status" value="1"/>
</dbReference>
<protein>
    <recommendedName>
        <fullName evidence="5">Tetratricopeptide repeat protein</fullName>
    </recommendedName>
</protein>
<evidence type="ECO:0008006" key="5">
    <source>
        <dbReference type="Google" id="ProtNLM"/>
    </source>
</evidence>
<dbReference type="Proteomes" id="UP001176960">
    <property type="component" value="Unassembled WGS sequence"/>
</dbReference>
<evidence type="ECO:0000313" key="3">
    <source>
        <dbReference type="EMBL" id="CAI9121138.1"/>
    </source>
</evidence>
<feature type="compositionally biased region" description="Basic and acidic residues" evidence="1">
    <location>
        <begin position="268"/>
        <end position="279"/>
    </location>
</feature>
<dbReference type="RefSeq" id="WP_289843592.1">
    <property type="nucleotide sequence ID" value="NZ_CATKSH010000011.1"/>
</dbReference>
<accession>A0AA35UX76</accession>
<dbReference type="EMBL" id="CATKSH010000011">
    <property type="protein sequence ID" value="CAI9121138.1"/>
    <property type="molecule type" value="Genomic_DNA"/>
</dbReference>
<evidence type="ECO:0000256" key="1">
    <source>
        <dbReference type="SAM" id="MobiDB-lite"/>
    </source>
</evidence>